<reference evidence="7 8" key="1">
    <citation type="journal article" date="2018" name="Sci. Rep.">
        <title>Genomic signatures of local adaptation to the degree of environmental predictability in rotifers.</title>
        <authorList>
            <person name="Franch-Gras L."/>
            <person name="Hahn C."/>
            <person name="Garcia-Roger E.M."/>
            <person name="Carmona M.J."/>
            <person name="Serra M."/>
            <person name="Gomez A."/>
        </authorList>
    </citation>
    <scope>NUCLEOTIDE SEQUENCE [LARGE SCALE GENOMIC DNA]</scope>
    <source>
        <strain evidence="7">HYR1</strain>
    </source>
</reference>
<dbReference type="STRING" id="10195.A0A3M7P2I1"/>
<proteinExistence type="inferred from homology"/>
<dbReference type="Pfam" id="PF02747">
    <property type="entry name" value="PCNA_C"/>
    <property type="match status" value="1"/>
</dbReference>
<dbReference type="NCBIfam" id="TIGR00590">
    <property type="entry name" value="pcna"/>
    <property type="match status" value="1"/>
</dbReference>
<dbReference type="GO" id="GO:0043626">
    <property type="term" value="C:PCNA complex"/>
    <property type="evidence" value="ECO:0007669"/>
    <property type="project" value="TreeGrafter"/>
</dbReference>
<evidence type="ECO:0000313" key="8">
    <source>
        <dbReference type="Proteomes" id="UP000276133"/>
    </source>
</evidence>
<dbReference type="PRINTS" id="PR00339">
    <property type="entry name" value="PCNACYCLIN"/>
</dbReference>
<dbReference type="Proteomes" id="UP000276133">
    <property type="component" value="Unassembled WGS sequence"/>
</dbReference>
<dbReference type="InterPro" id="IPR022649">
    <property type="entry name" value="Pr_cel_nuc_antig_C"/>
</dbReference>
<dbReference type="InterPro" id="IPR022648">
    <property type="entry name" value="Pr_cel_nuc_antig_N"/>
</dbReference>
<evidence type="ECO:0000256" key="2">
    <source>
        <dbReference type="ARBA" id="ARBA00023125"/>
    </source>
</evidence>
<organism evidence="7 8">
    <name type="scientific">Brachionus plicatilis</name>
    <name type="common">Marine rotifer</name>
    <name type="synonym">Brachionus muelleri</name>
    <dbReference type="NCBI Taxonomy" id="10195"/>
    <lineage>
        <taxon>Eukaryota</taxon>
        <taxon>Metazoa</taxon>
        <taxon>Spiralia</taxon>
        <taxon>Gnathifera</taxon>
        <taxon>Rotifera</taxon>
        <taxon>Eurotatoria</taxon>
        <taxon>Monogononta</taxon>
        <taxon>Pseudotrocha</taxon>
        <taxon>Ploima</taxon>
        <taxon>Brachionidae</taxon>
        <taxon>Brachionus</taxon>
    </lineage>
</organism>
<dbReference type="AlphaFoldDB" id="A0A3M7P2I1"/>
<feature type="domain" description="Proliferating cell nuclear antigen PCNA C-terminal" evidence="6">
    <location>
        <begin position="123"/>
        <end position="234"/>
    </location>
</feature>
<evidence type="ECO:0000256" key="4">
    <source>
        <dbReference type="RuleBase" id="RU003671"/>
    </source>
</evidence>
<dbReference type="GO" id="GO:0006272">
    <property type="term" value="P:leading strand elongation"/>
    <property type="evidence" value="ECO:0007669"/>
    <property type="project" value="TreeGrafter"/>
</dbReference>
<dbReference type="PROSITE" id="PS01251">
    <property type="entry name" value="PCNA_1"/>
    <property type="match status" value="1"/>
</dbReference>
<name>A0A3M7P2I1_BRAPC</name>
<evidence type="ECO:0000259" key="6">
    <source>
        <dbReference type="Pfam" id="PF02747"/>
    </source>
</evidence>
<dbReference type="Gene3D" id="3.10.150.10">
    <property type="entry name" value="DNA Polymerase III, subunit A, domain 2"/>
    <property type="match status" value="2"/>
</dbReference>
<dbReference type="OrthoDB" id="534348at2759"/>
<dbReference type="SUPFAM" id="SSF55979">
    <property type="entry name" value="DNA clamp"/>
    <property type="match status" value="2"/>
</dbReference>
<dbReference type="GO" id="GO:0030337">
    <property type="term" value="F:DNA polymerase processivity factor activity"/>
    <property type="evidence" value="ECO:0007669"/>
    <property type="project" value="InterPro"/>
</dbReference>
<comment type="function">
    <text evidence="3">This protein is an auxiliary protein of DNA polymerase delta and is involved in the control of eukaryotic DNA replication by increasing the polymerase's processivity during elongation of the leading strand.</text>
</comment>
<dbReference type="InterPro" id="IPR000730">
    <property type="entry name" value="Pr_cel_nuc_antig"/>
</dbReference>
<keyword evidence="2 4" id="KW-0238">DNA-binding</keyword>
<keyword evidence="3" id="KW-0539">Nucleus</keyword>
<evidence type="ECO:0000256" key="1">
    <source>
        <dbReference type="ARBA" id="ARBA00010462"/>
    </source>
</evidence>
<keyword evidence="4" id="KW-0235">DNA replication</keyword>
<comment type="caution">
    <text evidence="7">The sequence shown here is derived from an EMBL/GenBank/DDBJ whole genome shotgun (WGS) entry which is preliminary data.</text>
</comment>
<accession>A0A3M7P2I1</accession>
<dbReference type="CDD" id="cd00577">
    <property type="entry name" value="PCNA"/>
    <property type="match status" value="1"/>
</dbReference>
<dbReference type="PANTHER" id="PTHR11352">
    <property type="entry name" value="PROLIFERATING CELL NUCLEAR ANTIGEN"/>
    <property type="match status" value="1"/>
</dbReference>
<dbReference type="InterPro" id="IPR046938">
    <property type="entry name" value="DNA_clamp_sf"/>
</dbReference>
<evidence type="ECO:0000259" key="5">
    <source>
        <dbReference type="Pfam" id="PF00705"/>
    </source>
</evidence>
<comment type="subcellular location">
    <subcellularLocation>
        <location evidence="3">Nucleus</location>
    </subcellularLocation>
</comment>
<dbReference type="EMBL" id="REGN01014236">
    <property type="protein sequence ID" value="RMZ92874.1"/>
    <property type="molecule type" value="Genomic_DNA"/>
</dbReference>
<feature type="domain" description="Proliferating cell nuclear antigen PCNA N-terminal" evidence="5">
    <location>
        <begin position="1"/>
        <end position="118"/>
    </location>
</feature>
<comment type="similarity">
    <text evidence="1 4">Belongs to the PCNA family.</text>
</comment>
<dbReference type="GO" id="GO:0003677">
    <property type="term" value="F:DNA binding"/>
    <property type="evidence" value="ECO:0007669"/>
    <property type="project" value="UniProtKB-KW"/>
</dbReference>
<dbReference type="SMR" id="A0A3M7P2I1"/>
<keyword evidence="8" id="KW-1185">Reference proteome</keyword>
<evidence type="ECO:0000256" key="3">
    <source>
        <dbReference type="RuleBase" id="RU000641"/>
    </source>
</evidence>
<dbReference type="GO" id="GO:0006275">
    <property type="term" value="P:regulation of DNA replication"/>
    <property type="evidence" value="ECO:0007669"/>
    <property type="project" value="InterPro"/>
</dbReference>
<protein>
    <recommendedName>
        <fullName evidence="3">DNA sliding clamp PCNA</fullName>
    </recommendedName>
</protein>
<evidence type="ECO:0000313" key="7">
    <source>
        <dbReference type="EMBL" id="RMZ92874.1"/>
    </source>
</evidence>
<gene>
    <name evidence="7" type="ORF">BpHYR1_017405</name>
</gene>
<dbReference type="GO" id="GO:0019985">
    <property type="term" value="P:translesion synthesis"/>
    <property type="evidence" value="ECO:0007669"/>
    <property type="project" value="TreeGrafter"/>
</dbReference>
<dbReference type="GO" id="GO:0006298">
    <property type="term" value="P:mismatch repair"/>
    <property type="evidence" value="ECO:0007669"/>
    <property type="project" value="TreeGrafter"/>
</dbReference>
<dbReference type="Pfam" id="PF00705">
    <property type="entry name" value="PCNA_N"/>
    <property type="match status" value="1"/>
</dbReference>
<sequence>MKQAGLLKKIIEAIKDLISEATLDCDENGIHLQAMDSSHVSLVTFYLKSNLFELYRCEKKLSLGINIVSMAKILKCGMNDDTLILEASDPGDLLNFRFESRRGHKVGSFELRLMNLDMERLSIPDTEYSCIIEMACAEFSKVCHDLFTIGDSITIKCGKQGVNFITLGDLGTGNVRLKLGTTVNDNDEDAFAIKINISKSLSLTFSLRYLIYFTKASTLSNTVILYMGEEVPLSKIFINSIHF</sequence>
<dbReference type="InterPro" id="IPR022659">
    <property type="entry name" value="Pr_cel_nuc_antig_CS"/>
</dbReference>
<dbReference type="PANTHER" id="PTHR11352:SF0">
    <property type="entry name" value="PROLIFERATING CELL NUCLEAR ANTIGEN"/>
    <property type="match status" value="1"/>
</dbReference>